<dbReference type="InterPro" id="IPR000014">
    <property type="entry name" value="PAS"/>
</dbReference>
<comment type="caution">
    <text evidence="5">The sequence shown here is derived from an EMBL/GenBank/DDBJ whole genome shotgun (WGS) entry which is preliminary data.</text>
</comment>
<dbReference type="InterPro" id="IPR013656">
    <property type="entry name" value="PAS_4"/>
</dbReference>
<gene>
    <name evidence="5" type="ORF">D3871_15670</name>
</gene>
<dbReference type="GO" id="GO:0006355">
    <property type="term" value="P:regulation of DNA-templated transcription"/>
    <property type="evidence" value="ECO:0007669"/>
    <property type="project" value="InterPro"/>
</dbReference>
<dbReference type="Pfam" id="PF00990">
    <property type="entry name" value="GGDEF"/>
    <property type="match status" value="1"/>
</dbReference>
<dbReference type="PROSITE" id="PS50887">
    <property type="entry name" value="GGDEF"/>
    <property type="match status" value="1"/>
</dbReference>
<keyword evidence="6" id="KW-1185">Reference proteome</keyword>
<dbReference type="Gene3D" id="3.20.20.450">
    <property type="entry name" value="EAL domain"/>
    <property type="match status" value="1"/>
</dbReference>
<proteinExistence type="predicted"/>
<accession>A0A3A3GFW4</accession>
<dbReference type="Pfam" id="PF08448">
    <property type="entry name" value="PAS_4"/>
    <property type="match status" value="1"/>
</dbReference>
<feature type="domain" description="PAS" evidence="1">
    <location>
        <begin position="21"/>
        <end position="92"/>
    </location>
</feature>
<protein>
    <submittedName>
        <fullName evidence="5">PAS domain S-box protein</fullName>
    </submittedName>
</protein>
<dbReference type="InterPro" id="IPR001610">
    <property type="entry name" value="PAC"/>
</dbReference>
<dbReference type="NCBIfam" id="TIGR00229">
    <property type="entry name" value="sensory_box"/>
    <property type="match status" value="4"/>
</dbReference>
<dbReference type="Gene3D" id="3.30.70.270">
    <property type="match status" value="1"/>
</dbReference>
<dbReference type="InterPro" id="IPR001633">
    <property type="entry name" value="EAL_dom"/>
</dbReference>
<feature type="domain" description="PAC" evidence="2">
    <location>
        <begin position="485"/>
        <end position="537"/>
    </location>
</feature>
<dbReference type="PROSITE" id="PS50113">
    <property type="entry name" value="PAC"/>
    <property type="match status" value="3"/>
</dbReference>
<dbReference type="InterPro" id="IPR035919">
    <property type="entry name" value="EAL_sf"/>
</dbReference>
<reference evidence="6" key="1">
    <citation type="submission" date="2018-09" db="EMBL/GenBank/DDBJ databases">
        <authorList>
            <person name="Zhu H."/>
        </authorList>
    </citation>
    <scope>NUCLEOTIDE SEQUENCE [LARGE SCALE GENOMIC DNA]</scope>
    <source>
        <strain evidence="6">K1R23-30</strain>
    </source>
</reference>
<dbReference type="InterPro" id="IPR035965">
    <property type="entry name" value="PAS-like_dom_sf"/>
</dbReference>
<dbReference type="Pfam" id="PF00989">
    <property type="entry name" value="PAS"/>
    <property type="match status" value="1"/>
</dbReference>
<sequence length="984" mass="110932">MRTAPIPTNSMKSLFQDASQADELYRLIIDHSLDAFIAIDRDSRILEWSDHAEEIFGWTRQEAVGRPLTQTIIPERFRASHDAGLKRYLDGGASRILNRRVEMPARCKDGSEIPVELTVTSMETPNRVIFFASLRDISQRKGLEEELHRQATITMSVLNSMAGAVVVADLSERLIMVNPAAQQLFGIDGTELSQGKSLDAITLYRPDQISIYTYQERPIPRALRGEHVDGLLAFIPGGSDAAGVWVSANARPLLDSQGALVGGVAVFHDITELRRRAVDTARQSRLLQEQASLLDLARDAILARTTEDVITYWNQSAEKLYQYCRDEAIGQVSHVLLRTRFPIPLDEIRAIVQREHYWEGQVIHVAKDGREIIVFSQWALEFHADQPSRYLETNADITQQVEVERALKQSQQDFRLLVEASTDHAIMMIDIEGRILSWNSGASHIFGYPVQEAIGQHMECLFTKEDRTVGEPMRELEEARVRGRSDANRWHRRKDGNRFWATGAVTPLRSTDGLVRGYVKILRDQTTQRLAEEQTHFLANHDALTGLPNRVYFSNQLHQALALSQRNGMPLALLLLDLDRFKYVNDTFGHHTGDLLLKEVALRIRSSIRESDFIARLGGDEFVIIQTDVSQPDASETLARKLVLELARPYELDGQQVISGTSIGLCVFPKDGKNSVELLKRADLALYRAKNFGRHNFQLYTSDLFSEQTWKKDREAALRGALKNHQFELYYQPLVDLSSWKIATVEALLRWNATELETVLPGEFLEIAEQSGLIVEIGEWALREACHQVRRWQARGLSDLRLSVNCSARQFNDPKFVAMIPFILEDEGMMPSSLELEVPEAMLAKHPEIKEQLSNLRALGIRLTIDNFGTGATALIDFKDFGIDALKIDKAFVQHIPHRREDSAITSAIISLAHNLGIRVVAGGVETAEQLAYLKARDCTGAQGFIFSPPVPAHEFEELMLNGSWSRVNRVPGTHEVLASKDLH</sequence>
<dbReference type="PANTHER" id="PTHR44757">
    <property type="entry name" value="DIGUANYLATE CYCLASE DGCP"/>
    <property type="match status" value="1"/>
</dbReference>
<name>A0A3A3GFW4_9BURK</name>
<dbReference type="Gene3D" id="3.30.450.20">
    <property type="entry name" value="PAS domain"/>
    <property type="match status" value="4"/>
</dbReference>
<evidence type="ECO:0000259" key="3">
    <source>
        <dbReference type="PROSITE" id="PS50883"/>
    </source>
</evidence>
<evidence type="ECO:0000259" key="1">
    <source>
        <dbReference type="PROSITE" id="PS50112"/>
    </source>
</evidence>
<dbReference type="InterPro" id="IPR029787">
    <property type="entry name" value="Nucleotide_cyclase"/>
</dbReference>
<feature type="domain" description="PAS" evidence="1">
    <location>
        <begin position="410"/>
        <end position="467"/>
    </location>
</feature>
<evidence type="ECO:0000259" key="2">
    <source>
        <dbReference type="PROSITE" id="PS50113"/>
    </source>
</evidence>
<feature type="domain" description="PAC" evidence="2">
    <location>
        <begin position="99"/>
        <end position="149"/>
    </location>
</feature>
<evidence type="ECO:0000313" key="5">
    <source>
        <dbReference type="EMBL" id="RJF99799.1"/>
    </source>
</evidence>
<dbReference type="SUPFAM" id="SSF55073">
    <property type="entry name" value="Nucleotide cyclase"/>
    <property type="match status" value="1"/>
</dbReference>
<dbReference type="InterPro" id="IPR000700">
    <property type="entry name" value="PAS-assoc_C"/>
</dbReference>
<dbReference type="NCBIfam" id="TIGR00254">
    <property type="entry name" value="GGDEF"/>
    <property type="match status" value="1"/>
</dbReference>
<dbReference type="InterPro" id="IPR052155">
    <property type="entry name" value="Biofilm_reg_signaling"/>
</dbReference>
<dbReference type="AlphaFoldDB" id="A0A3A3GFW4"/>
<dbReference type="SMART" id="SM00267">
    <property type="entry name" value="GGDEF"/>
    <property type="match status" value="1"/>
</dbReference>
<feature type="domain" description="PAS" evidence="1">
    <location>
        <begin position="286"/>
        <end position="331"/>
    </location>
</feature>
<dbReference type="CDD" id="cd00130">
    <property type="entry name" value="PAS"/>
    <property type="match status" value="4"/>
</dbReference>
<dbReference type="SMART" id="SM00086">
    <property type="entry name" value="PAC"/>
    <property type="match status" value="4"/>
</dbReference>
<dbReference type="EMBL" id="QYUO01000001">
    <property type="protein sequence ID" value="RJF99799.1"/>
    <property type="molecule type" value="Genomic_DNA"/>
</dbReference>
<dbReference type="Pfam" id="PF13426">
    <property type="entry name" value="PAS_9"/>
    <property type="match status" value="2"/>
</dbReference>
<dbReference type="InterPro" id="IPR043128">
    <property type="entry name" value="Rev_trsase/Diguanyl_cyclase"/>
</dbReference>
<dbReference type="PROSITE" id="PS50112">
    <property type="entry name" value="PAS"/>
    <property type="match status" value="4"/>
</dbReference>
<evidence type="ECO:0000259" key="4">
    <source>
        <dbReference type="PROSITE" id="PS50887"/>
    </source>
</evidence>
<dbReference type="PROSITE" id="PS50883">
    <property type="entry name" value="EAL"/>
    <property type="match status" value="1"/>
</dbReference>
<dbReference type="SMART" id="SM00052">
    <property type="entry name" value="EAL"/>
    <property type="match status" value="1"/>
</dbReference>
<dbReference type="CDD" id="cd01948">
    <property type="entry name" value="EAL"/>
    <property type="match status" value="1"/>
</dbReference>
<dbReference type="SUPFAM" id="SSF141868">
    <property type="entry name" value="EAL domain-like"/>
    <property type="match status" value="1"/>
</dbReference>
<dbReference type="InterPro" id="IPR000160">
    <property type="entry name" value="GGDEF_dom"/>
</dbReference>
<feature type="domain" description="PAC" evidence="2">
    <location>
        <begin position="228"/>
        <end position="282"/>
    </location>
</feature>
<dbReference type="SUPFAM" id="SSF55785">
    <property type="entry name" value="PYP-like sensor domain (PAS domain)"/>
    <property type="match status" value="4"/>
</dbReference>
<dbReference type="Pfam" id="PF00563">
    <property type="entry name" value="EAL"/>
    <property type="match status" value="1"/>
</dbReference>
<dbReference type="InterPro" id="IPR013767">
    <property type="entry name" value="PAS_fold"/>
</dbReference>
<feature type="domain" description="PAS" evidence="1">
    <location>
        <begin position="150"/>
        <end position="226"/>
    </location>
</feature>
<dbReference type="SMART" id="SM00091">
    <property type="entry name" value="PAS"/>
    <property type="match status" value="4"/>
</dbReference>
<feature type="domain" description="GGDEF" evidence="4">
    <location>
        <begin position="569"/>
        <end position="702"/>
    </location>
</feature>
<dbReference type="GO" id="GO:0003824">
    <property type="term" value="F:catalytic activity"/>
    <property type="evidence" value="ECO:0007669"/>
    <property type="project" value="UniProtKB-ARBA"/>
</dbReference>
<organism evidence="5 6">
    <name type="scientific">Noviherbaspirillum saxi</name>
    <dbReference type="NCBI Taxonomy" id="2320863"/>
    <lineage>
        <taxon>Bacteria</taxon>
        <taxon>Pseudomonadati</taxon>
        <taxon>Pseudomonadota</taxon>
        <taxon>Betaproteobacteria</taxon>
        <taxon>Burkholderiales</taxon>
        <taxon>Oxalobacteraceae</taxon>
        <taxon>Noviherbaspirillum</taxon>
    </lineage>
</organism>
<dbReference type="PANTHER" id="PTHR44757:SF2">
    <property type="entry name" value="BIOFILM ARCHITECTURE MAINTENANCE PROTEIN MBAA"/>
    <property type="match status" value="1"/>
</dbReference>
<dbReference type="CDD" id="cd01949">
    <property type="entry name" value="GGDEF"/>
    <property type="match status" value="1"/>
</dbReference>
<dbReference type="FunFam" id="3.30.70.270:FF:000001">
    <property type="entry name" value="Diguanylate cyclase domain protein"/>
    <property type="match status" value="1"/>
</dbReference>
<feature type="domain" description="EAL" evidence="3">
    <location>
        <begin position="711"/>
        <end position="964"/>
    </location>
</feature>
<dbReference type="Proteomes" id="UP000265955">
    <property type="component" value="Unassembled WGS sequence"/>
</dbReference>
<evidence type="ECO:0000313" key="6">
    <source>
        <dbReference type="Proteomes" id="UP000265955"/>
    </source>
</evidence>